<dbReference type="SUPFAM" id="SSF46785">
    <property type="entry name" value="Winged helix' DNA-binding domain"/>
    <property type="match status" value="1"/>
</dbReference>
<comment type="subcellular location">
    <subcellularLocation>
        <location evidence="3">Nucleus</location>
    </subcellularLocation>
</comment>
<feature type="domain" description="Fork-head" evidence="5">
    <location>
        <begin position="75"/>
        <end position="167"/>
    </location>
</feature>
<evidence type="ECO:0000259" key="5">
    <source>
        <dbReference type="PROSITE" id="PS50039"/>
    </source>
</evidence>
<dbReference type="InterPro" id="IPR050211">
    <property type="entry name" value="FOX_domain-containing"/>
</dbReference>
<evidence type="ECO:0000256" key="3">
    <source>
        <dbReference type="PROSITE-ProRule" id="PRU00089"/>
    </source>
</evidence>
<dbReference type="InterPro" id="IPR036388">
    <property type="entry name" value="WH-like_DNA-bd_sf"/>
</dbReference>
<dbReference type="GO" id="GO:0005634">
    <property type="term" value="C:nucleus"/>
    <property type="evidence" value="ECO:0007669"/>
    <property type="project" value="UniProtKB-SubCell"/>
</dbReference>
<gene>
    <name evidence="6" type="ORF">MCOR_51723</name>
</gene>
<dbReference type="InterPro" id="IPR018122">
    <property type="entry name" value="TF_fork_head_CS_1"/>
</dbReference>
<feature type="region of interest" description="Disordered" evidence="4">
    <location>
        <begin position="19"/>
        <end position="46"/>
    </location>
</feature>
<organism evidence="6 7">
    <name type="scientific">Mytilus coruscus</name>
    <name type="common">Sea mussel</name>
    <dbReference type="NCBI Taxonomy" id="42192"/>
    <lineage>
        <taxon>Eukaryota</taxon>
        <taxon>Metazoa</taxon>
        <taxon>Spiralia</taxon>
        <taxon>Lophotrochozoa</taxon>
        <taxon>Mollusca</taxon>
        <taxon>Bivalvia</taxon>
        <taxon>Autobranchia</taxon>
        <taxon>Pteriomorphia</taxon>
        <taxon>Mytilida</taxon>
        <taxon>Mytiloidea</taxon>
        <taxon>Mytilidae</taxon>
        <taxon>Mytilinae</taxon>
        <taxon>Mytilus</taxon>
    </lineage>
</organism>
<dbReference type="InterPro" id="IPR001766">
    <property type="entry name" value="Fork_head_dom"/>
</dbReference>
<keyword evidence="2 3" id="KW-0539">Nucleus</keyword>
<dbReference type="Proteomes" id="UP000507470">
    <property type="component" value="Unassembled WGS sequence"/>
</dbReference>
<evidence type="ECO:0000256" key="1">
    <source>
        <dbReference type="ARBA" id="ARBA00023125"/>
    </source>
</evidence>
<dbReference type="PROSITE" id="PS50039">
    <property type="entry name" value="FORK_HEAD_3"/>
    <property type="match status" value="1"/>
</dbReference>
<dbReference type="PRINTS" id="PR00053">
    <property type="entry name" value="FORKHEAD"/>
</dbReference>
<name>A0A6J8EFZ7_MYTCO</name>
<evidence type="ECO:0000256" key="4">
    <source>
        <dbReference type="SAM" id="MobiDB-lite"/>
    </source>
</evidence>
<dbReference type="InterPro" id="IPR047519">
    <property type="entry name" value="FH_FOXQ2-like"/>
</dbReference>
<dbReference type="Gene3D" id="1.10.10.10">
    <property type="entry name" value="Winged helix-like DNA-binding domain superfamily/Winged helix DNA-binding domain"/>
    <property type="match status" value="1"/>
</dbReference>
<dbReference type="PANTHER" id="PTHR11829">
    <property type="entry name" value="FORKHEAD BOX PROTEIN"/>
    <property type="match status" value="1"/>
</dbReference>
<dbReference type="AlphaFoldDB" id="A0A6J8EFZ7"/>
<keyword evidence="7" id="KW-1185">Reference proteome</keyword>
<dbReference type="Pfam" id="PF00250">
    <property type="entry name" value="Forkhead"/>
    <property type="match status" value="1"/>
</dbReference>
<dbReference type="GO" id="GO:0030154">
    <property type="term" value="P:cell differentiation"/>
    <property type="evidence" value="ECO:0007669"/>
    <property type="project" value="TreeGrafter"/>
</dbReference>
<dbReference type="PROSITE" id="PS00658">
    <property type="entry name" value="FORK_HEAD_2"/>
    <property type="match status" value="1"/>
</dbReference>
<dbReference type="CDD" id="cd20035">
    <property type="entry name" value="FH_FOXQ2-like"/>
    <property type="match status" value="1"/>
</dbReference>
<protein>
    <submittedName>
        <fullName evidence="6">Forkhead box protein I1,Forkhead box protein L2,Forkhead box protein L1</fullName>
    </submittedName>
</protein>
<evidence type="ECO:0000313" key="7">
    <source>
        <dbReference type="Proteomes" id="UP000507470"/>
    </source>
</evidence>
<feature type="DNA-binding region" description="Fork-head" evidence="3">
    <location>
        <begin position="75"/>
        <end position="167"/>
    </location>
</feature>
<evidence type="ECO:0000256" key="2">
    <source>
        <dbReference type="ARBA" id="ARBA00023242"/>
    </source>
</evidence>
<dbReference type="PROSITE" id="PS00657">
    <property type="entry name" value="FORK_HEAD_1"/>
    <property type="match status" value="1"/>
</dbReference>
<reference evidence="6 7" key="1">
    <citation type="submission" date="2020-06" db="EMBL/GenBank/DDBJ databases">
        <authorList>
            <person name="Li R."/>
            <person name="Bekaert M."/>
        </authorList>
    </citation>
    <scope>NUCLEOTIDE SEQUENCE [LARGE SCALE GENOMIC DNA]</scope>
    <source>
        <strain evidence="7">wild</strain>
    </source>
</reference>
<dbReference type="FunFam" id="1.10.10.10:FF:000135">
    <property type="entry name" value="forkhead box protein G1"/>
    <property type="match status" value="1"/>
</dbReference>
<proteinExistence type="predicted"/>
<dbReference type="SMART" id="SM00339">
    <property type="entry name" value="FH"/>
    <property type="match status" value="1"/>
</dbReference>
<dbReference type="InterPro" id="IPR030456">
    <property type="entry name" value="TF_fork_head_CS_2"/>
</dbReference>
<dbReference type="GO" id="GO:0009653">
    <property type="term" value="P:anatomical structure morphogenesis"/>
    <property type="evidence" value="ECO:0007669"/>
    <property type="project" value="TreeGrafter"/>
</dbReference>
<sequence>MINSQFSIDYLTRVETETVQRDSISSEGDRVETPSPCTSESESSCSDSAESIAQVLLSLDRSIKNGLCSSDPNEKPPHSYIAMISMAILSKLDKKILLNDIYQYIMENFPFYNNKEKAWRNSIRHNLSLNECFIKNGRSDNGKGNYWSIHPACVEDFSKGDFRRRQARRRARKSTVKSVNGSPNENDIRYNLGYVPMTSSQIGFHPYSMKGSPMHSNPQNPYQIFPSPGSTFGMSRKPFPAAMQSFGSDSLFPVAPLASVGRSFNVPSTYCTSSSFSPSTNPAFYSSCQIQKGFSDW</sequence>
<dbReference type="InterPro" id="IPR036390">
    <property type="entry name" value="WH_DNA-bd_sf"/>
</dbReference>
<evidence type="ECO:0000313" key="6">
    <source>
        <dbReference type="EMBL" id="CAC5419380.1"/>
    </source>
</evidence>
<dbReference type="EMBL" id="CACVKT020009028">
    <property type="protein sequence ID" value="CAC5419380.1"/>
    <property type="molecule type" value="Genomic_DNA"/>
</dbReference>
<accession>A0A6J8EFZ7</accession>
<dbReference type="OrthoDB" id="5954824at2759"/>
<dbReference type="GO" id="GO:0000978">
    <property type="term" value="F:RNA polymerase II cis-regulatory region sequence-specific DNA binding"/>
    <property type="evidence" value="ECO:0007669"/>
    <property type="project" value="TreeGrafter"/>
</dbReference>
<dbReference type="PANTHER" id="PTHR11829:SF142">
    <property type="entry name" value="FORK-HEAD DOMAIN-CONTAINING PROTEIN"/>
    <property type="match status" value="1"/>
</dbReference>
<keyword evidence="1 3" id="KW-0238">DNA-binding</keyword>
<feature type="compositionally biased region" description="Low complexity" evidence="4">
    <location>
        <begin position="33"/>
        <end position="46"/>
    </location>
</feature>
<dbReference type="GO" id="GO:0000981">
    <property type="term" value="F:DNA-binding transcription factor activity, RNA polymerase II-specific"/>
    <property type="evidence" value="ECO:0007669"/>
    <property type="project" value="TreeGrafter"/>
</dbReference>